<sequence>MILRIDHIGLATDDPVGVAAFMTALGMRKYDDGHVDDYGVACEFWQFSGGSGNPAVEIVSPDQDNSAISGRLERQGPGLYHVAFEVDDIESEMARLRGHGFTAVDGEPCKGAREGMRVVFLYARPPAGLLVELVHYESGQHADRERSVT</sequence>
<evidence type="ECO:0000313" key="4">
    <source>
        <dbReference type="Proteomes" id="UP001603013"/>
    </source>
</evidence>
<dbReference type="InterPro" id="IPR037523">
    <property type="entry name" value="VOC_core"/>
</dbReference>
<protein>
    <submittedName>
        <fullName evidence="3">VOC family protein</fullName>
    </submittedName>
</protein>
<evidence type="ECO:0000259" key="2">
    <source>
        <dbReference type="PROSITE" id="PS51819"/>
    </source>
</evidence>
<name>A0ABW6YC58_9ACTN</name>
<gene>
    <name evidence="3" type="ORF">ACF05T_15010</name>
</gene>
<accession>A0ABW6YC58</accession>
<keyword evidence="1" id="KW-0479">Metal-binding</keyword>
<dbReference type="Gene3D" id="3.10.180.10">
    <property type="entry name" value="2,3-Dihydroxybiphenyl 1,2-Dioxygenase, domain 1"/>
    <property type="match status" value="1"/>
</dbReference>
<organism evidence="3 4">
    <name type="scientific">Streptomyces lateritius</name>
    <dbReference type="NCBI Taxonomy" id="67313"/>
    <lineage>
        <taxon>Bacteria</taxon>
        <taxon>Bacillati</taxon>
        <taxon>Actinomycetota</taxon>
        <taxon>Actinomycetes</taxon>
        <taxon>Kitasatosporales</taxon>
        <taxon>Streptomycetaceae</taxon>
        <taxon>Streptomyces</taxon>
    </lineage>
</organism>
<dbReference type="PROSITE" id="PS51819">
    <property type="entry name" value="VOC"/>
    <property type="match status" value="1"/>
</dbReference>
<dbReference type="Pfam" id="PF13669">
    <property type="entry name" value="Glyoxalase_4"/>
    <property type="match status" value="1"/>
</dbReference>
<dbReference type="Proteomes" id="UP001603013">
    <property type="component" value="Unassembled WGS sequence"/>
</dbReference>
<feature type="domain" description="VOC" evidence="2">
    <location>
        <begin position="4"/>
        <end position="136"/>
    </location>
</feature>
<evidence type="ECO:0000313" key="3">
    <source>
        <dbReference type="EMBL" id="MFF8277401.1"/>
    </source>
</evidence>
<evidence type="ECO:0000256" key="1">
    <source>
        <dbReference type="ARBA" id="ARBA00022723"/>
    </source>
</evidence>
<proteinExistence type="predicted"/>
<dbReference type="RefSeq" id="WP_391934698.1">
    <property type="nucleotide sequence ID" value="NZ_JBIBSM010000007.1"/>
</dbReference>
<reference evidence="3 4" key="1">
    <citation type="submission" date="2024-10" db="EMBL/GenBank/DDBJ databases">
        <title>The Natural Products Discovery Center: Release of the First 8490 Sequenced Strains for Exploring Actinobacteria Biosynthetic Diversity.</title>
        <authorList>
            <person name="Kalkreuter E."/>
            <person name="Kautsar S.A."/>
            <person name="Yang D."/>
            <person name="Bader C.D."/>
            <person name="Teijaro C.N."/>
            <person name="Fluegel L."/>
            <person name="Davis C.M."/>
            <person name="Simpson J.R."/>
            <person name="Lauterbach L."/>
            <person name="Steele A.D."/>
            <person name="Gui C."/>
            <person name="Meng S."/>
            <person name="Li G."/>
            <person name="Viehrig K."/>
            <person name="Ye F."/>
            <person name="Su P."/>
            <person name="Kiefer A.F."/>
            <person name="Nichols A."/>
            <person name="Cepeda A.J."/>
            <person name="Yan W."/>
            <person name="Fan B."/>
            <person name="Jiang Y."/>
            <person name="Adhikari A."/>
            <person name="Zheng C.-J."/>
            <person name="Schuster L."/>
            <person name="Cowan T.M."/>
            <person name="Smanski M.J."/>
            <person name="Chevrette M.G."/>
            <person name="De Carvalho L.P.S."/>
            <person name="Shen B."/>
        </authorList>
    </citation>
    <scope>NUCLEOTIDE SEQUENCE [LARGE SCALE GENOMIC DNA]</scope>
    <source>
        <strain evidence="3 4">NPDC015755</strain>
    </source>
</reference>
<dbReference type="EMBL" id="JBIBSM010000007">
    <property type="protein sequence ID" value="MFF8277401.1"/>
    <property type="molecule type" value="Genomic_DNA"/>
</dbReference>
<dbReference type="InterPro" id="IPR029068">
    <property type="entry name" value="Glyas_Bleomycin-R_OHBP_Dase"/>
</dbReference>
<keyword evidence="4" id="KW-1185">Reference proteome</keyword>
<dbReference type="InterPro" id="IPR051785">
    <property type="entry name" value="MMCE/EMCE_epimerase"/>
</dbReference>
<dbReference type="SUPFAM" id="SSF54593">
    <property type="entry name" value="Glyoxalase/Bleomycin resistance protein/Dihydroxybiphenyl dioxygenase"/>
    <property type="match status" value="1"/>
</dbReference>
<comment type="caution">
    <text evidence="3">The sequence shown here is derived from an EMBL/GenBank/DDBJ whole genome shotgun (WGS) entry which is preliminary data.</text>
</comment>
<dbReference type="PANTHER" id="PTHR43048">
    <property type="entry name" value="METHYLMALONYL-COA EPIMERASE"/>
    <property type="match status" value="1"/>
</dbReference>
<dbReference type="PANTHER" id="PTHR43048:SF3">
    <property type="entry name" value="METHYLMALONYL-COA EPIMERASE, MITOCHONDRIAL"/>
    <property type="match status" value="1"/>
</dbReference>